<accession>A0AAV5U9P4</accession>
<keyword evidence="1" id="KW-1133">Transmembrane helix</keyword>
<dbReference type="InterPro" id="IPR019425">
    <property type="entry name" value="7TM_GPCR_serpentine_rcpt_Srt"/>
</dbReference>
<comment type="caution">
    <text evidence="2">The sequence shown here is derived from an EMBL/GenBank/DDBJ whole genome shotgun (WGS) entry which is preliminary data.</text>
</comment>
<feature type="non-terminal residue" evidence="2">
    <location>
        <position position="1"/>
    </location>
</feature>
<name>A0AAV5U9P4_9BILA</name>
<sequence>LFFPIINLQALSWIWDPEIPNLGFDFQSYSAPLININNIVTCSLFLFLYLLVFVGAITNENRLSPIQIEVLKQSSLIGFFSLATSSLYILIQFVQVPPIVITISFLFYIGSSIIPGLAFVLFNLSVRQTVIRVFTCSSRVTNPPHVTI</sequence>
<dbReference type="PANTHER" id="PTHR23021">
    <property type="entry name" value="SERPENTINE RECEPTOR, CLASS T"/>
    <property type="match status" value="1"/>
</dbReference>
<dbReference type="Pfam" id="PF10321">
    <property type="entry name" value="7TM_GPCR_Srt"/>
    <property type="match status" value="1"/>
</dbReference>
<reference evidence="2" key="1">
    <citation type="submission" date="2023-10" db="EMBL/GenBank/DDBJ databases">
        <title>Genome assembly of Pristionchus species.</title>
        <authorList>
            <person name="Yoshida K."/>
            <person name="Sommer R.J."/>
        </authorList>
    </citation>
    <scope>NUCLEOTIDE SEQUENCE</scope>
    <source>
        <strain evidence="2">RS0144</strain>
    </source>
</reference>
<feature type="transmembrane region" description="Helical" evidence="1">
    <location>
        <begin position="99"/>
        <end position="122"/>
    </location>
</feature>
<protein>
    <recommendedName>
        <fullName evidence="4">G protein-coupled receptor</fullName>
    </recommendedName>
</protein>
<evidence type="ECO:0000256" key="1">
    <source>
        <dbReference type="SAM" id="Phobius"/>
    </source>
</evidence>
<keyword evidence="1" id="KW-0472">Membrane</keyword>
<evidence type="ECO:0008006" key="4">
    <source>
        <dbReference type="Google" id="ProtNLM"/>
    </source>
</evidence>
<keyword evidence="1" id="KW-0812">Transmembrane</keyword>
<dbReference type="PANTHER" id="PTHR23021:SF11">
    <property type="entry name" value="SERPENTINE RECEPTOR, CLASS T"/>
    <property type="match status" value="1"/>
</dbReference>
<proteinExistence type="predicted"/>
<dbReference type="AlphaFoldDB" id="A0AAV5U9P4"/>
<feature type="transmembrane region" description="Helical" evidence="1">
    <location>
        <begin position="70"/>
        <end position="93"/>
    </location>
</feature>
<dbReference type="Proteomes" id="UP001432027">
    <property type="component" value="Unassembled WGS sequence"/>
</dbReference>
<evidence type="ECO:0000313" key="3">
    <source>
        <dbReference type="Proteomes" id="UP001432027"/>
    </source>
</evidence>
<feature type="transmembrane region" description="Helical" evidence="1">
    <location>
        <begin position="36"/>
        <end position="58"/>
    </location>
</feature>
<evidence type="ECO:0000313" key="2">
    <source>
        <dbReference type="EMBL" id="GMT03601.1"/>
    </source>
</evidence>
<dbReference type="EMBL" id="BTSX01000006">
    <property type="protein sequence ID" value="GMT03601.1"/>
    <property type="molecule type" value="Genomic_DNA"/>
</dbReference>
<feature type="non-terminal residue" evidence="2">
    <location>
        <position position="148"/>
    </location>
</feature>
<gene>
    <name evidence="2" type="ORF">PENTCL1PPCAC_25775</name>
</gene>
<keyword evidence="3" id="KW-1185">Reference proteome</keyword>
<organism evidence="2 3">
    <name type="scientific">Pristionchus entomophagus</name>
    <dbReference type="NCBI Taxonomy" id="358040"/>
    <lineage>
        <taxon>Eukaryota</taxon>
        <taxon>Metazoa</taxon>
        <taxon>Ecdysozoa</taxon>
        <taxon>Nematoda</taxon>
        <taxon>Chromadorea</taxon>
        <taxon>Rhabditida</taxon>
        <taxon>Rhabditina</taxon>
        <taxon>Diplogasteromorpha</taxon>
        <taxon>Diplogasteroidea</taxon>
        <taxon>Neodiplogasteridae</taxon>
        <taxon>Pristionchus</taxon>
    </lineage>
</organism>